<protein>
    <submittedName>
        <fullName evidence="1">Uncharacterized protein</fullName>
    </submittedName>
</protein>
<gene>
    <name evidence="1" type="ORF">L1987_05982</name>
</gene>
<accession>A0ACB9JX12</accession>
<dbReference type="EMBL" id="CM042019">
    <property type="protein sequence ID" value="KAI3824522.1"/>
    <property type="molecule type" value="Genomic_DNA"/>
</dbReference>
<evidence type="ECO:0000313" key="2">
    <source>
        <dbReference type="Proteomes" id="UP001056120"/>
    </source>
</evidence>
<reference evidence="2" key="1">
    <citation type="journal article" date="2022" name="Mol. Ecol. Resour.">
        <title>The genomes of chicory, endive, great burdock and yacon provide insights into Asteraceae palaeo-polyploidization history and plant inulin production.</title>
        <authorList>
            <person name="Fan W."/>
            <person name="Wang S."/>
            <person name="Wang H."/>
            <person name="Wang A."/>
            <person name="Jiang F."/>
            <person name="Liu H."/>
            <person name="Zhao H."/>
            <person name="Xu D."/>
            <person name="Zhang Y."/>
        </authorList>
    </citation>
    <scope>NUCLEOTIDE SEQUENCE [LARGE SCALE GENOMIC DNA]</scope>
    <source>
        <strain evidence="2">cv. Yunnan</strain>
    </source>
</reference>
<dbReference type="Proteomes" id="UP001056120">
    <property type="component" value="Linkage Group LG02"/>
</dbReference>
<name>A0ACB9JX12_9ASTR</name>
<sequence>MFACRGPLVLGFDILQILPCCLVCYLIAQRPEDQQLNKDISKAIYYHALRASTELAEKEGTYETYNGSPVSKVSEYFKRVLLPEGMGKRMGVNCGAIVEGGGGEPVTMMVYTVGHVSGAHHCFGILQKVPLERGYS</sequence>
<keyword evidence="2" id="KW-1185">Reference proteome</keyword>
<reference evidence="1 2" key="2">
    <citation type="journal article" date="2022" name="Mol. Ecol. Resour.">
        <title>The genomes of chicory, endive, great burdock and yacon provide insights into Asteraceae paleo-polyploidization history and plant inulin production.</title>
        <authorList>
            <person name="Fan W."/>
            <person name="Wang S."/>
            <person name="Wang H."/>
            <person name="Wang A."/>
            <person name="Jiang F."/>
            <person name="Liu H."/>
            <person name="Zhao H."/>
            <person name="Xu D."/>
            <person name="Zhang Y."/>
        </authorList>
    </citation>
    <scope>NUCLEOTIDE SEQUENCE [LARGE SCALE GENOMIC DNA]</scope>
    <source>
        <strain evidence="2">cv. Yunnan</strain>
        <tissue evidence="1">Leaves</tissue>
    </source>
</reference>
<evidence type="ECO:0000313" key="1">
    <source>
        <dbReference type="EMBL" id="KAI3824522.1"/>
    </source>
</evidence>
<organism evidence="1 2">
    <name type="scientific">Smallanthus sonchifolius</name>
    <dbReference type="NCBI Taxonomy" id="185202"/>
    <lineage>
        <taxon>Eukaryota</taxon>
        <taxon>Viridiplantae</taxon>
        <taxon>Streptophyta</taxon>
        <taxon>Embryophyta</taxon>
        <taxon>Tracheophyta</taxon>
        <taxon>Spermatophyta</taxon>
        <taxon>Magnoliopsida</taxon>
        <taxon>eudicotyledons</taxon>
        <taxon>Gunneridae</taxon>
        <taxon>Pentapetalae</taxon>
        <taxon>asterids</taxon>
        <taxon>campanulids</taxon>
        <taxon>Asterales</taxon>
        <taxon>Asteraceae</taxon>
        <taxon>Asteroideae</taxon>
        <taxon>Heliantheae alliance</taxon>
        <taxon>Millerieae</taxon>
        <taxon>Smallanthus</taxon>
    </lineage>
</organism>
<comment type="caution">
    <text evidence="1">The sequence shown here is derived from an EMBL/GenBank/DDBJ whole genome shotgun (WGS) entry which is preliminary data.</text>
</comment>
<proteinExistence type="predicted"/>